<sequence length="242" mass="24637">MSARIQQLLVAAGLIAVIATGVTADPVLGPGFVEASEGASCQATCSGASQTPASLNNFYTDAPTYLCTTNINNEAWVPGYQTSKPLCAATYNGNTVNASSYACLCLSSQQTPGLEPSTGSQSCEQTCAQTLQGEFGTAVRTDASLPLHACLPSTEAGVHNRFGLANDQSVSYTEGTVASGLSKAAGVEPLDGYSIPCSSAALPSTTDYSCFCTFEPQTATPAVSSSSNESSSVATAGRKLLL</sequence>
<feature type="region of interest" description="Disordered" evidence="1">
    <location>
        <begin position="219"/>
        <end position="242"/>
    </location>
</feature>
<protein>
    <submittedName>
        <fullName evidence="3">Putative extracellular protein TR9_085</fullName>
    </submittedName>
</protein>
<evidence type="ECO:0000313" key="3">
    <source>
        <dbReference type="EMBL" id="QOL01284.1"/>
    </source>
</evidence>
<proteinExistence type="evidence at transcript level"/>
<feature type="chain" id="PRO_5029771660" evidence="2">
    <location>
        <begin position="25"/>
        <end position="242"/>
    </location>
</feature>
<organism evidence="3">
    <name type="scientific">Trebouxia lynnae</name>
    <dbReference type="NCBI Taxonomy" id="1825957"/>
    <lineage>
        <taxon>Eukaryota</taxon>
        <taxon>Viridiplantae</taxon>
        <taxon>Chlorophyta</taxon>
        <taxon>core chlorophytes</taxon>
        <taxon>Trebouxiophyceae</taxon>
        <taxon>Trebouxiales</taxon>
        <taxon>Trebouxiaceae</taxon>
        <taxon>Trebouxia</taxon>
    </lineage>
</organism>
<accession>A0A7L9QEN1</accession>
<dbReference type="EMBL" id="MT439037">
    <property type="protein sequence ID" value="QOL01284.1"/>
    <property type="molecule type" value="mRNA"/>
</dbReference>
<reference evidence="3" key="1">
    <citation type="journal article" date="2020" name="Microb. Ecol.">
        <title>The Under-explored Extracellular Proteome of Aero-Terrestrial Microalgae Provides Clues on Different Mechanisms of Desiccation Tolerance in Non-Model Organisms.</title>
        <authorList>
            <person name="Gonzalez-Hourcade M."/>
            <person name="Del Campo E.M."/>
            <person name="Casano L.M."/>
        </authorList>
    </citation>
    <scope>NUCLEOTIDE SEQUENCE</scope>
    <source>
        <strain evidence="3">TR9</strain>
    </source>
</reference>
<evidence type="ECO:0000256" key="1">
    <source>
        <dbReference type="SAM" id="MobiDB-lite"/>
    </source>
</evidence>
<dbReference type="AlphaFoldDB" id="A0A7L9QEN1"/>
<keyword evidence="2" id="KW-0732">Signal</keyword>
<feature type="signal peptide" evidence="2">
    <location>
        <begin position="1"/>
        <end position="24"/>
    </location>
</feature>
<evidence type="ECO:0000256" key="2">
    <source>
        <dbReference type="SAM" id="SignalP"/>
    </source>
</evidence>
<name>A0A7L9QEN1_9CHLO</name>